<feature type="compositionally biased region" description="Basic and acidic residues" evidence="1">
    <location>
        <begin position="63"/>
        <end position="74"/>
    </location>
</feature>
<comment type="caution">
    <text evidence="2">The sequence shown here is derived from an EMBL/GenBank/DDBJ whole genome shotgun (WGS) entry which is preliminary data.</text>
</comment>
<keyword evidence="3" id="KW-1185">Reference proteome</keyword>
<gene>
    <name evidence="2" type="ORF">ABVK25_009993</name>
</gene>
<dbReference type="Proteomes" id="UP001590951">
    <property type="component" value="Unassembled WGS sequence"/>
</dbReference>
<accession>A0ABR4AWW8</accession>
<evidence type="ECO:0000313" key="2">
    <source>
        <dbReference type="EMBL" id="KAL2049770.1"/>
    </source>
</evidence>
<evidence type="ECO:0000313" key="3">
    <source>
        <dbReference type="Proteomes" id="UP001590951"/>
    </source>
</evidence>
<organism evidence="2 3">
    <name type="scientific">Lepraria finkii</name>
    <dbReference type="NCBI Taxonomy" id="1340010"/>
    <lineage>
        <taxon>Eukaryota</taxon>
        <taxon>Fungi</taxon>
        <taxon>Dikarya</taxon>
        <taxon>Ascomycota</taxon>
        <taxon>Pezizomycotina</taxon>
        <taxon>Lecanoromycetes</taxon>
        <taxon>OSLEUM clade</taxon>
        <taxon>Lecanoromycetidae</taxon>
        <taxon>Lecanorales</taxon>
        <taxon>Lecanorineae</taxon>
        <taxon>Stereocaulaceae</taxon>
        <taxon>Lepraria</taxon>
    </lineage>
</organism>
<dbReference type="EMBL" id="JBHFEH010000058">
    <property type="protein sequence ID" value="KAL2049770.1"/>
    <property type="molecule type" value="Genomic_DNA"/>
</dbReference>
<sequence>MTRPRSNIATITRMRTIKQPSNTTYARLIEWSFAEAEGGSAGRAVSLSVDPKDGDGSGVAYEVPERGGGDEGSTRADCGLGSCEHCGDSAYGGDSGCGGGDSGLGCSGGEFWDSAGDSSYGGDSGGFGDDSGCGGEKWSMLLKHEEILLPQEKVISSVDR</sequence>
<proteinExistence type="predicted"/>
<name>A0ABR4AWW8_9LECA</name>
<reference evidence="2 3" key="1">
    <citation type="submission" date="2024-09" db="EMBL/GenBank/DDBJ databases">
        <title>Rethinking Asexuality: The Enigmatic Case of Functional Sexual Genes in Lepraria (Stereocaulaceae).</title>
        <authorList>
            <person name="Doellman M."/>
            <person name="Sun Y."/>
            <person name="Barcenas-Pena A."/>
            <person name="Lumbsch H.T."/>
            <person name="Grewe F."/>
        </authorList>
    </citation>
    <scope>NUCLEOTIDE SEQUENCE [LARGE SCALE GENOMIC DNA]</scope>
    <source>
        <strain evidence="2 3">Grewe 0041</strain>
    </source>
</reference>
<feature type="region of interest" description="Disordered" evidence="1">
    <location>
        <begin position="44"/>
        <end position="74"/>
    </location>
</feature>
<evidence type="ECO:0000256" key="1">
    <source>
        <dbReference type="SAM" id="MobiDB-lite"/>
    </source>
</evidence>
<protein>
    <submittedName>
        <fullName evidence="2">Uncharacterized protein</fullName>
    </submittedName>
</protein>